<evidence type="ECO:0000313" key="2">
    <source>
        <dbReference type="Proteomes" id="UP001497680"/>
    </source>
</evidence>
<dbReference type="EMBL" id="MU394357">
    <property type="protein sequence ID" value="KAI6083125.1"/>
    <property type="molecule type" value="Genomic_DNA"/>
</dbReference>
<protein>
    <submittedName>
        <fullName evidence="1">FAD-binding domain-containing protein</fullName>
    </submittedName>
</protein>
<name>A0ACC0CSQ3_9PEZI</name>
<reference evidence="1 2" key="1">
    <citation type="journal article" date="2022" name="New Phytol.">
        <title>Ecological generalism drives hyperdiversity of secondary metabolite gene clusters in xylarialean endophytes.</title>
        <authorList>
            <person name="Franco M.E.E."/>
            <person name="Wisecaver J.H."/>
            <person name="Arnold A.E."/>
            <person name="Ju Y.M."/>
            <person name="Slot J.C."/>
            <person name="Ahrendt S."/>
            <person name="Moore L.P."/>
            <person name="Eastman K.E."/>
            <person name="Scott K."/>
            <person name="Konkel Z."/>
            <person name="Mondo S.J."/>
            <person name="Kuo A."/>
            <person name="Hayes R.D."/>
            <person name="Haridas S."/>
            <person name="Andreopoulos B."/>
            <person name="Riley R."/>
            <person name="LaButti K."/>
            <person name="Pangilinan J."/>
            <person name="Lipzen A."/>
            <person name="Amirebrahimi M."/>
            <person name="Yan J."/>
            <person name="Adam C."/>
            <person name="Keymanesh K."/>
            <person name="Ng V."/>
            <person name="Louie K."/>
            <person name="Northen T."/>
            <person name="Drula E."/>
            <person name="Henrissat B."/>
            <person name="Hsieh H.M."/>
            <person name="Youens-Clark K."/>
            <person name="Lutzoni F."/>
            <person name="Miadlikowska J."/>
            <person name="Eastwood D.C."/>
            <person name="Hamelin R.C."/>
            <person name="Grigoriev I.V."/>
            <person name="U'Ren J.M."/>
        </authorList>
    </citation>
    <scope>NUCLEOTIDE SEQUENCE [LARGE SCALE GENOMIC DNA]</scope>
    <source>
        <strain evidence="1 2">ER1909</strain>
    </source>
</reference>
<accession>A0ACC0CSQ3</accession>
<evidence type="ECO:0000313" key="1">
    <source>
        <dbReference type="EMBL" id="KAI6083125.1"/>
    </source>
</evidence>
<proteinExistence type="predicted"/>
<gene>
    <name evidence="1" type="ORF">F4821DRAFT_196895</name>
</gene>
<keyword evidence="2" id="KW-1185">Reference proteome</keyword>
<comment type="caution">
    <text evidence="1">The sequence shown here is derived from an EMBL/GenBank/DDBJ whole genome shotgun (WGS) entry which is preliminary data.</text>
</comment>
<organism evidence="1 2">
    <name type="scientific">Hypoxylon rubiginosum</name>
    <dbReference type="NCBI Taxonomy" id="110542"/>
    <lineage>
        <taxon>Eukaryota</taxon>
        <taxon>Fungi</taxon>
        <taxon>Dikarya</taxon>
        <taxon>Ascomycota</taxon>
        <taxon>Pezizomycotina</taxon>
        <taxon>Sordariomycetes</taxon>
        <taxon>Xylariomycetidae</taxon>
        <taxon>Xylariales</taxon>
        <taxon>Hypoxylaceae</taxon>
        <taxon>Hypoxylon</taxon>
    </lineage>
</organism>
<sequence>MKNRLSVSFWILLGLDVLARAQDAAAWVALNSSVGGRLYSATPLALPCFSQYNGNNVAPDTAACATVRENYRTNTFRADSPAGYMYLQDEMCLGEPLNQCVLDNTVDPALAPWLGTSSDPEAAPSCNQGSVPPYYLEVQEVADITQALTFSRQHGVPLIIKNSGHDFMTRNSQKGSLSLWVHRLDGLAYHDDFVPEGCAQTSSVGRAIAAGTGASTASIMEFASQHGSTFIGGYSPTVAASGGWILGGGHSVLSPVYGLGVDRVAQFTLVTPDGAIRVANACQNEDLFWALRGGGGGTFGVVLEAVHSVEPVMPVAVANILLPANTTVETSLEWIKLMTEESLRWGKEGWGGHAAGLYLTHMNPLPPIANLTDGNAAAQESMRRATEFALSVGGTSVVEVFPDFIDIWNQFVQPGAAATAGTARFLTSRLLPEELFADEAGISKINGLILAAQDLGFDPRNLYVPVTTPFVVDGTGPANGSDMAVNPAWYGALWHISFSTYLPWNSSYEERVKALTTHAKVTPLMEELAGRGSYLNEANPFEPNWQESWWADNYPRLLEIKKKYDPEGVLDCWKCVGFQDEEFSSDRFGCQGKLQLDIDKQT</sequence>
<dbReference type="Proteomes" id="UP001497680">
    <property type="component" value="Unassembled WGS sequence"/>
</dbReference>